<evidence type="ECO:0000256" key="14">
    <source>
        <dbReference type="ARBA" id="ARBA00034430"/>
    </source>
</evidence>
<comment type="similarity">
    <text evidence="19">Belongs to the inward rectifier-type potassium channel (TC 1.A.2.1) family.</text>
</comment>
<keyword evidence="8 19" id="KW-0851">Voltage-gated channel</keyword>
<dbReference type="GO" id="GO:0005886">
    <property type="term" value="C:plasma membrane"/>
    <property type="evidence" value="ECO:0007669"/>
    <property type="project" value="UniProtKB-SubCell"/>
</dbReference>
<dbReference type="GO" id="GO:0034765">
    <property type="term" value="P:regulation of monoatomic ion transmembrane transport"/>
    <property type="evidence" value="ECO:0007669"/>
    <property type="project" value="TreeGrafter"/>
</dbReference>
<dbReference type="SUPFAM" id="SSF81324">
    <property type="entry name" value="Voltage-gated potassium channels"/>
    <property type="match status" value="1"/>
</dbReference>
<dbReference type="SUPFAM" id="SSF81296">
    <property type="entry name" value="E set domains"/>
    <property type="match status" value="1"/>
</dbReference>
<evidence type="ECO:0000256" key="1">
    <source>
        <dbReference type="ARBA" id="ARBA00004141"/>
    </source>
</evidence>
<keyword evidence="11 19" id="KW-0406">Ion transport</keyword>
<evidence type="ECO:0000256" key="10">
    <source>
        <dbReference type="ARBA" id="ARBA00022989"/>
    </source>
</evidence>
<organism evidence="23 24">
    <name type="scientific">Amphilophus citrinellus</name>
    <name type="common">Midas cichlid</name>
    <name type="synonym">Cichlasoma citrinellum</name>
    <dbReference type="NCBI Taxonomy" id="61819"/>
    <lineage>
        <taxon>Eukaryota</taxon>
        <taxon>Metazoa</taxon>
        <taxon>Chordata</taxon>
        <taxon>Craniata</taxon>
        <taxon>Vertebrata</taxon>
        <taxon>Euteleostomi</taxon>
        <taxon>Actinopterygii</taxon>
        <taxon>Neopterygii</taxon>
        <taxon>Teleostei</taxon>
        <taxon>Neoteleostei</taxon>
        <taxon>Acanthomorphata</taxon>
        <taxon>Ovalentaria</taxon>
        <taxon>Cichlomorphae</taxon>
        <taxon>Cichliformes</taxon>
        <taxon>Cichlidae</taxon>
        <taxon>New World cichlids</taxon>
        <taxon>Cichlasomatinae</taxon>
        <taxon>Heroini</taxon>
        <taxon>Amphilophus</taxon>
    </lineage>
</organism>
<evidence type="ECO:0000256" key="13">
    <source>
        <dbReference type="ARBA" id="ARBA00023303"/>
    </source>
</evidence>
<evidence type="ECO:0000256" key="19">
    <source>
        <dbReference type="RuleBase" id="RU003822"/>
    </source>
</evidence>
<dbReference type="GO" id="GO:1990573">
    <property type="term" value="P:potassium ion import across plasma membrane"/>
    <property type="evidence" value="ECO:0007669"/>
    <property type="project" value="TreeGrafter"/>
</dbReference>
<dbReference type="STRING" id="61819.ENSACIP00000026821"/>
<dbReference type="Pfam" id="PF01007">
    <property type="entry name" value="IRK"/>
    <property type="match status" value="1"/>
</dbReference>
<keyword evidence="24" id="KW-1185">Reference proteome</keyword>
<dbReference type="Gene3D" id="1.10.287.70">
    <property type="match status" value="1"/>
</dbReference>
<keyword evidence="6" id="KW-0597">Phosphoprotein</keyword>
<reference evidence="23" key="1">
    <citation type="submission" date="2025-08" db="UniProtKB">
        <authorList>
            <consortium name="Ensembl"/>
        </authorList>
    </citation>
    <scope>IDENTIFICATION</scope>
</reference>
<comment type="function">
    <text evidence="15">Inward rectifier potassium channels are characterized by a greater tendency to allow potassium to flow into the cell rather than out of it. Their voltage dependence is regulated by the concentration of extracellular potassium; as external potassium is raised, the voltage range of the channel opening shifts to more positive voltages. The inward rectification is mainly due to the blockage of outward current by internal magnesium. KCNJ13 has a very low single channel conductance, low sensitivity to block by external barium and cesium, and no dependence of its inward rectification properties on the internal blocking particle magnesium.</text>
</comment>
<feature type="domain" description="Potassium channel inwardly rectifying transmembrane" evidence="21">
    <location>
        <begin position="30"/>
        <end position="179"/>
    </location>
</feature>
<evidence type="ECO:0000256" key="8">
    <source>
        <dbReference type="ARBA" id="ARBA00022882"/>
    </source>
</evidence>
<evidence type="ECO:0000256" key="4">
    <source>
        <dbReference type="ARBA" id="ARBA00022475"/>
    </source>
</evidence>
<keyword evidence="9 19" id="KW-0630">Potassium</keyword>
<dbReference type="GO" id="GO:0007399">
    <property type="term" value="P:nervous system development"/>
    <property type="evidence" value="ECO:0007669"/>
    <property type="project" value="UniProtKB-ARBA"/>
</dbReference>
<feature type="transmembrane region" description="Helical" evidence="20">
    <location>
        <begin position="151"/>
        <end position="174"/>
    </location>
</feature>
<protein>
    <recommendedName>
        <fullName evidence="16">Inward rectifier potassium channel 13</fullName>
    </recommendedName>
    <alternativeName>
        <fullName evidence="18">Inward rectifier K(+) channel Kir7.1</fullName>
    </alternativeName>
    <alternativeName>
        <fullName evidence="17">Potassium channel, inwardly rectifying subfamily J member 13</fullName>
    </alternativeName>
</protein>
<keyword evidence="10 20" id="KW-1133">Transmembrane helix</keyword>
<dbReference type="PANTHER" id="PTHR11767:SF3">
    <property type="entry name" value="INWARD RECTIFIER POTASSIUM CHANNEL 13"/>
    <property type="match status" value="1"/>
</dbReference>
<evidence type="ECO:0000256" key="15">
    <source>
        <dbReference type="ARBA" id="ARBA00053687"/>
    </source>
</evidence>
<dbReference type="GeneTree" id="ENSGT01140000282491"/>
<feature type="domain" description="Inward rectifier potassium channel C-terminal" evidence="22">
    <location>
        <begin position="186"/>
        <end position="339"/>
    </location>
</feature>
<comment type="catalytic activity">
    <reaction evidence="14">
        <text>K(+)(in) = K(+)(out)</text>
        <dbReference type="Rhea" id="RHEA:29463"/>
        <dbReference type="ChEBI" id="CHEBI:29103"/>
    </reaction>
</comment>
<evidence type="ECO:0000256" key="12">
    <source>
        <dbReference type="ARBA" id="ARBA00023136"/>
    </source>
</evidence>
<keyword evidence="5 19" id="KW-0633">Potassium transport</keyword>
<evidence type="ECO:0000256" key="16">
    <source>
        <dbReference type="ARBA" id="ARBA00067901"/>
    </source>
</evidence>
<dbReference type="Gene3D" id="2.60.40.1400">
    <property type="entry name" value="G protein-activated inward rectifier potassium channel 1"/>
    <property type="match status" value="1"/>
</dbReference>
<feature type="transmembrane region" description="Helical" evidence="20">
    <location>
        <begin position="72"/>
        <end position="93"/>
    </location>
</feature>
<keyword evidence="4" id="KW-1003">Cell membrane</keyword>
<evidence type="ECO:0000313" key="23">
    <source>
        <dbReference type="Ensembl" id="ENSACIP00000026821.1"/>
    </source>
</evidence>
<accession>A0A3Q0STM5</accession>
<proteinExistence type="inferred from homology"/>
<dbReference type="InterPro" id="IPR040445">
    <property type="entry name" value="Kir_TM"/>
</dbReference>
<evidence type="ECO:0000256" key="17">
    <source>
        <dbReference type="ARBA" id="ARBA00080033"/>
    </source>
</evidence>
<dbReference type="Ensembl" id="ENSACIT00000027526.1">
    <property type="protein sequence ID" value="ENSACIP00000026821.1"/>
    <property type="gene ID" value="ENSACIG00000020770.1"/>
</dbReference>
<sequence>MTTKSKSRALDGKACSSPFLSSPHHQRLITKDGRCALQSPSGSWCESLRRAWILALQDPWGLLVNLRWRWTLLAFCSSFLAHWLFFACLWYLLAHLNGDLDVQDHDAPPEGHVVCVKYITSFTAAFSFSLETQLTIGYGTMYPSGECPSGIALLAVQMLLGLMLEAFITGAFVAKIARPQKQAAAIQFSTRAVVGQHLGQTCLMIRATNVLQRPLVDVKVSAVLYAEREGQALHQTSLDFYLDDLGQQACPFFMFPLTFYHPLDHQSPLHPALCEGSSTHFELVVFLSAFQEGTGDSCKKRTSYLRQEIEFNCRFVPALGFDSQGRYTVSTQHFSTASSNEPMNKDCVGQTNSDDCNRMESGC</sequence>
<evidence type="ECO:0000256" key="5">
    <source>
        <dbReference type="ARBA" id="ARBA00022538"/>
    </source>
</evidence>
<keyword evidence="12 20" id="KW-0472">Membrane</keyword>
<dbReference type="InterPro" id="IPR041647">
    <property type="entry name" value="IRK_C"/>
</dbReference>
<evidence type="ECO:0000313" key="24">
    <source>
        <dbReference type="Proteomes" id="UP000261340"/>
    </source>
</evidence>
<name>A0A3Q0STM5_AMPCI</name>
<evidence type="ECO:0000256" key="7">
    <source>
        <dbReference type="ARBA" id="ARBA00022692"/>
    </source>
</evidence>
<dbReference type="InterPro" id="IPR013518">
    <property type="entry name" value="K_chnl_inward-rec_Kir_cyto"/>
</dbReference>
<dbReference type="Proteomes" id="UP000261340">
    <property type="component" value="Unplaced"/>
</dbReference>
<dbReference type="GO" id="GO:0005242">
    <property type="term" value="F:inward rectifier potassium channel activity"/>
    <property type="evidence" value="ECO:0007669"/>
    <property type="project" value="InterPro"/>
</dbReference>
<dbReference type="PRINTS" id="PR01320">
    <property type="entry name" value="KIRCHANNEL"/>
</dbReference>
<evidence type="ECO:0000259" key="22">
    <source>
        <dbReference type="Pfam" id="PF17655"/>
    </source>
</evidence>
<keyword evidence="13 19" id="KW-0407">Ion channel</keyword>
<reference evidence="23" key="2">
    <citation type="submission" date="2025-09" db="UniProtKB">
        <authorList>
            <consortium name="Ensembl"/>
        </authorList>
    </citation>
    <scope>IDENTIFICATION</scope>
</reference>
<dbReference type="InterPro" id="IPR016449">
    <property type="entry name" value="K_chnl_inward-rec_Kir"/>
</dbReference>
<dbReference type="OMA" id="KCEGQAL"/>
<evidence type="ECO:0000256" key="9">
    <source>
        <dbReference type="ARBA" id="ARBA00022958"/>
    </source>
</evidence>
<dbReference type="Pfam" id="PF17655">
    <property type="entry name" value="IRK_C"/>
    <property type="match status" value="1"/>
</dbReference>
<evidence type="ECO:0000256" key="3">
    <source>
        <dbReference type="ARBA" id="ARBA00022448"/>
    </source>
</evidence>
<dbReference type="InterPro" id="IPR014756">
    <property type="entry name" value="Ig_E-set"/>
</dbReference>
<evidence type="ECO:0000256" key="18">
    <source>
        <dbReference type="ARBA" id="ARBA00080232"/>
    </source>
</evidence>
<evidence type="ECO:0000256" key="20">
    <source>
        <dbReference type="SAM" id="Phobius"/>
    </source>
</evidence>
<dbReference type="FunFam" id="1.10.287.70:FF:000081">
    <property type="entry name" value="inward rectifier potassium channel 13 isoform X1"/>
    <property type="match status" value="1"/>
</dbReference>
<dbReference type="AlphaFoldDB" id="A0A3Q0STM5"/>
<evidence type="ECO:0000256" key="6">
    <source>
        <dbReference type="ARBA" id="ARBA00022553"/>
    </source>
</evidence>
<evidence type="ECO:0000256" key="11">
    <source>
        <dbReference type="ARBA" id="ARBA00023065"/>
    </source>
</evidence>
<keyword evidence="3 19" id="KW-0813">Transport</keyword>
<dbReference type="GO" id="GO:0034702">
    <property type="term" value="C:monoatomic ion channel complex"/>
    <property type="evidence" value="ECO:0007669"/>
    <property type="project" value="UniProtKB-KW"/>
</dbReference>
<comment type="subcellular location">
    <subcellularLocation>
        <location evidence="2">Cell membrane</location>
    </subcellularLocation>
    <subcellularLocation>
        <location evidence="1 19">Membrane</location>
        <topology evidence="1 19">Multi-pass membrane protein</topology>
    </subcellularLocation>
</comment>
<dbReference type="PANTHER" id="PTHR11767">
    <property type="entry name" value="INWARD RECTIFIER POTASSIUM CHANNEL"/>
    <property type="match status" value="1"/>
</dbReference>
<keyword evidence="7 19" id="KW-0812">Transmembrane</keyword>
<evidence type="ECO:0000259" key="21">
    <source>
        <dbReference type="Pfam" id="PF01007"/>
    </source>
</evidence>
<dbReference type="FunFam" id="2.60.40.1400:FF:000004">
    <property type="entry name" value="inward rectifier potassium channel 13 isoform X1"/>
    <property type="match status" value="1"/>
</dbReference>
<evidence type="ECO:0000256" key="2">
    <source>
        <dbReference type="ARBA" id="ARBA00004236"/>
    </source>
</evidence>